<reference evidence="5 6" key="1">
    <citation type="submission" date="2023-12" db="EMBL/GenBank/DDBJ databases">
        <title>A high-quality genome assembly for Dillenia turbinata (Dilleniales).</title>
        <authorList>
            <person name="Chanderbali A."/>
        </authorList>
    </citation>
    <scope>NUCLEOTIDE SEQUENCE [LARGE SCALE GENOMIC DNA]</scope>
    <source>
        <strain evidence="5">LSX21</strain>
        <tissue evidence="5">Leaf</tissue>
    </source>
</reference>
<keyword evidence="1" id="KW-0479">Metal-binding</keyword>
<dbReference type="InterPro" id="IPR004146">
    <property type="entry name" value="DC1"/>
</dbReference>
<dbReference type="Pfam" id="PF03107">
    <property type="entry name" value="C1_2"/>
    <property type="match status" value="3"/>
</dbReference>
<dbReference type="GO" id="GO:0046872">
    <property type="term" value="F:metal ion binding"/>
    <property type="evidence" value="ECO:0007669"/>
    <property type="project" value="UniProtKB-KW"/>
</dbReference>
<dbReference type="SUPFAM" id="SSF57889">
    <property type="entry name" value="Cysteine-rich domain"/>
    <property type="match status" value="2"/>
</dbReference>
<sequence>MRRTHHFTHQGHELTEFNDHSKFLCNGCRSLGFGSRYRCHPCNFDLHDYCAECPPSLNSFMHPNHPLQLMLYEPQHRARFCNVCFNPIGGLYYHCNLCQFDLHPLCTKLPQHVRHSLHPHHYLTLQTAPNPNQCAVCRNFCTNWRYRCADCNFDIHIDCILVPYANNRPTGHGGFNYHQPGGDASRGAFGFGGPTMMNIGKIIRWLYRNPFNNPTLAKAFHQLKRFYQLK</sequence>
<dbReference type="Gene3D" id="3.30.60.20">
    <property type="match status" value="1"/>
</dbReference>
<proteinExistence type="predicted"/>
<feature type="domain" description="Phorbol-ester/DAG-type" evidence="4">
    <location>
        <begin position="119"/>
        <end position="159"/>
    </location>
</feature>
<feature type="domain" description="Phorbol-ester/DAG-type" evidence="4">
    <location>
        <begin position="11"/>
        <end position="58"/>
    </location>
</feature>
<keyword evidence="3" id="KW-0862">Zinc</keyword>
<dbReference type="InterPro" id="IPR002219">
    <property type="entry name" value="PKC_DAG/PE"/>
</dbReference>
<dbReference type="EMBL" id="JBAMMX010000004">
    <property type="protein sequence ID" value="KAK6943022.1"/>
    <property type="molecule type" value="Genomic_DNA"/>
</dbReference>
<name>A0AAN8ZML9_9MAGN</name>
<dbReference type="InterPro" id="IPR046349">
    <property type="entry name" value="C1-like_sf"/>
</dbReference>
<organism evidence="5 6">
    <name type="scientific">Dillenia turbinata</name>
    <dbReference type="NCBI Taxonomy" id="194707"/>
    <lineage>
        <taxon>Eukaryota</taxon>
        <taxon>Viridiplantae</taxon>
        <taxon>Streptophyta</taxon>
        <taxon>Embryophyta</taxon>
        <taxon>Tracheophyta</taxon>
        <taxon>Spermatophyta</taxon>
        <taxon>Magnoliopsida</taxon>
        <taxon>eudicotyledons</taxon>
        <taxon>Gunneridae</taxon>
        <taxon>Pentapetalae</taxon>
        <taxon>Dilleniales</taxon>
        <taxon>Dilleniaceae</taxon>
        <taxon>Dillenia</taxon>
    </lineage>
</organism>
<evidence type="ECO:0000259" key="4">
    <source>
        <dbReference type="PROSITE" id="PS50081"/>
    </source>
</evidence>
<comment type="caution">
    <text evidence="5">The sequence shown here is derived from an EMBL/GenBank/DDBJ whole genome shotgun (WGS) entry which is preliminary data.</text>
</comment>
<protein>
    <submittedName>
        <fullName evidence="5">DC1</fullName>
    </submittedName>
</protein>
<gene>
    <name evidence="5" type="ORF">RJ641_028399</name>
</gene>
<dbReference type="AlphaFoldDB" id="A0AAN8ZML9"/>
<evidence type="ECO:0000256" key="1">
    <source>
        <dbReference type="ARBA" id="ARBA00022723"/>
    </source>
</evidence>
<accession>A0AAN8ZML9</accession>
<dbReference type="PANTHER" id="PTHR47841:SF7">
    <property type="entry name" value="CYSTEINE_HISTIDINE-RICH C1 DOMAIN PROTEIN"/>
    <property type="match status" value="1"/>
</dbReference>
<dbReference type="PANTHER" id="PTHR47841">
    <property type="entry name" value="DIACYLGLYCEROL KINASE THETA-LIKE-RELATED"/>
    <property type="match status" value="1"/>
</dbReference>
<keyword evidence="6" id="KW-1185">Reference proteome</keyword>
<evidence type="ECO:0000313" key="5">
    <source>
        <dbReference type="EMBL" id="KAK6943022.1"/>
    </source>
</evidence>
<keyword evidence="2" id="KW-0677">Repeat</keyword>
<evidence type="ECO:0000256" key="3">
    <source>
        <dbReference type="ARBA" id="ARBA00022833"/>
    </source>
</evidence>
<dbReference type="Proteomes" id="UP001370490">
    <property type="component" value="Unassembled WGS sequence"/>
</dbReference>
<evidence type="ECO:0000313" key="6">
    <source>
        <dbReference type="Proteomes" id="UP001370490"/>
    </source>
</evidence>
<evidence type="ECO:0000256" key="2">
    <source>
        <dbReference type="ARBA" id="ARBA00022737"/>
    </source>
</evidence>
<dbReference type="PROSITE" id="PS50081">
    <property type="entry name" value="ZF_DAG_PE_2"/>
    <property type="match status" value="2"/>
</dbReference>